<reference evidence="3 4" key="1">
    <citation type="journal article" date="2024" name="G3 (Bethesda)">
        <title>Genome assembly of Hibiscus sabdariffa L. provides insights into metabolisms of medicinal natural products.</title>
        <authorList>
            <person name="Kim T."/>
        </authorList>
    </citation>
    <scope>NUCLEOTIDE SEQUENCE [LARGE SCALE GENOMIC DNA]</scope>
    <source>
        <strain evidence="3">TK-2024</strain>
        <tissue evidence="3">Old leaves</tissue>
    </source>
</reference>
<name>A0ABR2A4P5_9ROSI</name>
<dbReference type="Pfam" id="PF13966">
    <property type="entry name" value="zf-RVT"/>
    <property type="match status" value="1"/>
</dbReference>
<comment type="caution">
    <text evidence="3">The sequence shown here is derived from an EMBL/GenBank/DDBJ whole genome shotgun (WGS) entry which is preliminary data.</text>
</comment>
<evidence type="ECO:0000313" key="3">
    <source>
        <dbReference type="EMBL" id="KAK8488002.1"/>
    </source>
</evidence>
<feature type="compositionally biased region" description="Basic residues" evidence="1">
    <location>
        <begin position="1"/>
        <end position="11"/>
    </location>
</feature>
<dbReference type="InterPro" id="IPR026960">
    <property type="entry name" value="RVT-Znf"/>
</dbReference>
<feature type="domain" description="Reverse transcriptase zinc-binding" evidence="2">
    <location>
        <begin position="298"/>
        <end position="363"/>
    </location>
</feature>
<gene>
    <name evidence="3" type="ORF">V6N11_074127</name>
</gene>
<accession>A0ABR2A4P5</accession>
<feature type="compositionally biased region" description="Polar residues" evidence="1">
    <location>
        <begin position="177"/>
        <end position="187"/>
    </location>
</feature>
<keyword evidence="4" id="KW-1185">Reference proteome</keyword>
<evidence type="ECO:0000256" key="1">
    <source>
        <dbReference type="SAM" id="MobiDB-lite"/>
    </source>
</evidence>
<protein>
    <recommendedName>
        <fullName evidence="2">Reverse transcriptase zinc-binding domain-containing protein</fullName>
    </recommendedName>
</protein>
<evidence type="ECO:0000259" key="2">
    <source>
        <dbReference type="Pfam" id="PF13966"/>
    </source>
</evidence>
<proteinExistence type="predicted"/>
<sequence>MQVANRRRRGLGTRYNDRTRTGVEQGTGAKGSRFEVLRDEPVVELGPERHHEVVDVQNLDAGTTKDMNGTGRRKGKLVLTNAKGSGTSSARHEQVIIEKPRRTMTCHMDLGENTNIFDGGALNNVAAIQGRDVASDEVFFVAETTLNNEKHKTLRVGEEASVKMTKSKHGRVLPTSVRGNTPKPSTKAITILKNDPRHNLKVKRKDDRGQGRTTLASRVSKLTFELDNAHQFGETRDRNLQHLGDYASGVKIWRSIVLGVIELSWDWSRLTPWLASETLEKIAATIPPCFGIGADGDSYWGKIWRLLIPQQIRTFIWLVFHRRLLNNEERARRHLTSSPHCTICGDLSESIEHVLRSCSIARQCGIVFGSTGLQGVALAHYGCRIAADFVEAHVCRDKPGTMNRPLWCYTKPEPSLTNGLLIHDIKEFLSRDLRVQIRYINQSGNDVADIMARMI</sequence>
<evidence type="ECO:0000313" key="4">
    <source>
        <dbReference type="Proteomes" id="UP001396334"/>
    </source>
</evidence>
<organism evidence="3 4">
    <name type="scientific">Hibiscus sabdariffa</name>
    <name type="common">roselle</name>
    <dbReference type="NCBI Taxonomy" id="183260"/>
    <lineage>
        <taxon>Eukaryota</taxon>
        <taxon>Viridiplantae</taxon>
        <taxon>Streptophyta</taxon>
        <taxon>Embryophyta</taxon>
        <taxon>Tracheophyta</taxon>
        <taxon>Spermatophyta</taxon>
        <taxon>Magnoliopsida</taxon>
        <taxon>eudicotyledons</taxon>
        <taxon>Gunneridae</taxon>
        <taxon>Pentapetalae</taxon>
        <taxon>rosids</taxon>
        <taxon>malvids</taxon>
        <taxon>Malvales</taxon>
        <taxon>Malvaceae</taxon>
        <taxon>Malvoideae</taxon>
        <taxon>Hibiscus</taxon>
    </lineage>
</organism>
<dbReference type="Proteomes" id="UP001396334">
    <property type="component" value="Unassembled WGS sequence"/>
</dbReference>
<feature type="region of interest" description="Disordered" evidence="1">
    <location>
        <begin position="1"/>
        <end position="30"/>
    </location>
</feature>
<dbReference type="EMBL" id="JBBPBN010000367">
    <property type="protein sequence ID" value="KAK8488002.1"/>
    <property type="molecule type" value="Genomic_DNA"/>
</dbReference>
<feature type="region of interest" description="Disordered" evidence="1">
    <location>
        <begin position="165"/>
        <end position="187"/>
    </location>
</feature>